<evidence type="ECO:0000256" key="10">
    <source>
        <dbReference type="ARBA" id="ARBA00068717"/>
    </source>
</evidence>
<evidence type="ECO:0000256" key="11">
    <source>
        <dbReference type="ARBA" id="ARBA00082544"/>
    </source>
</evidence>
<evidence type="ECO:0000256" key="5">
    <source>
        <dbReference type="ARBA" id="ARBA00022989"/>
    </source>
</evidence>
<keyword evidence="7" id="KW-0443">Lipid metabolism</keyword>
<evidence type="ECO:0000256" key="12">
    <source>
        <dbReference type="RuleBase" id="RU000363"/>
    </source>
</evidence>
<reference evidence="13" key="1">
    <citation type="submission" date="2021-03" db="EMBL/GenBank/DDBJ databases">
        <authorList>
            <person name="Tagirdzhanova G."/>
        </authorList>
    </citation>
    <scope>NUCLEOTIDE SEQUENCE</scope>
</reference>
<comment type="subcellular location">
    <subcellularLocation>
        <location evidence="1">Membrane</location>
        <topology evidence="1">Multi-pass membrane protein</topology>
    </subcellularLocation>
</comment>
<dbReference type="GO" id="GO:0016020">
    <property type="term" value="C:membrane"/>
    <property type="evidence" value="ECO:0007669"/>
    <property type="project" value="UniProtKB-SubCell"/>
</dbReference>
<evidence type="ECO:0000313" key="13">
    <source>
        <dbReference type="EMBL" id="CAF9908127.1"/>
    </source>
</evidence>
<keyword evidence="6" id="KW-0560">Oxidoreductase</keyword>
<evidence type="ECO:0000256" key="4">
    <source>
        <dbReference type="ARBA" id="ARBA00022857"/>
    </source>
</evidence>
<keyword evidence="14" id="KW-1185">Reference proteome</keyword>
<dbReference type="SUPFAM" id="SSF51735">
    <property type="entry name" value="NAD(P)-binding Rossmann-fold domains"/>
    <property type="match status" value="1"/>
</dbReference>
<dbReference type="OrthoDB" id="10253736at2759"/>
<organism evidence="13 14">
    <name type="scientific">Gomphillus americanus</name>
    <dbReference type="NCBI Taxonomy" id="1940652"/>
    <lineage>
        <taxon>Eukaryota</taxon>
        <taxon>Fungi</taxon>
        <taxon>Dikarya</taxon>
        <taxon>Ascomycota</taxon>
        <taxon>Pezizomycotina</taxon>
        <taxon>Lecanoromycetes</taxon>
        <taxon>OSLEUM clade</taxon>
        <taxon>Ostropomycetidae</taxon>
        <taxon>Ostropales</taxon>
        <taxon>Graphidaceae</taxon>
        <taxon>Gomphilloideae</taxon>
        <taxon>Gomphillus</taxon>
    </lineage>
</organism>
<dbReference type="GO" id="GO:0052650">
    <property type="term" value="F:all-trans-retinol dehydrogenase (NADP+) activity"/>
    <property type="evidence" value="ECO:0007669"/>
    <property type="project" value="UniProtKB-ARBA"/>
</dbReference>
<evidence type="ECO:0000256" key="8">
    <source>
        <dbReference type="ARBA" id="ARBA00023136"/>
    </source>
</evidence>
<evidence type="ECO:0000256" key="7">
    <source>
        <dbReference type="ARBA" id="ARBA00023098"/>
    </source>
</evidence>
<keyword evidence="3" id="KW-0812">Transmembrane</keyword>
<dbReference type="FunFam" id="3.40.50.720:FF:000131">
    <property type="entry name" value="Short-chain dehydrogenase/reductase 3"/>
    <property type="match status" value="1"/>
</dbReference>
<sequence length="368" mass="40255">MATPIIKIQRLLIKSMFEGISFVSNPLVAGALLFVLTRQPGQSGNTIKTRLIEQLDRLPFELNLERTIIVLKVLFGFGFITRTNAYLNTIAQSSWALTAPVSDWVWHQEIAVVTGGSAGIGEQTSIRLAKKGVKVAILDISPPTNAALQNNPRVHFIHTDVTDIKAIDSAADEIRSKWGSPSILINNAGIGAARLITESTPETLVKIFGVNVFHHFYTVRAFLPDMVKRNHGHIVTIASTASFVALPGIADYAATKAGILSFHEALKQEIVHVHKAPKVLTTVIHPNWTRTALIAKEADQIEKAQGPLLTPGVVADNIVEPIFSARGRQVIIPESLKLLSLVKAWPNWLQDGFRGLLAKQASQEFMAR</sequence>
<dbReference type="PANTHER" id="PTHR24322:SF736">
    <property type="entry name" value="RETINOL DEHYDROGENASE 10"/>
    <property type="match status" value="1"/>
</dbReference>
<comment type="caution">
    <text evidence="13">The sequence shown here is derived from an EMBL/GenBank/DDBJ whole genome shotgun (WGS) entry which is preliminary data.</text>
</comment>
<dbReference type="Pfam" id="PF00106">
    <property type="entry name" value="adh_short"/>
    <property type="match status" value="1"/>
</dbReference>
<keyword evidence="8" id="KW-0472">Membrane</keyword>
<comment type="similarity">
    <text evidence="2 12">Belongs to the short-chain dehydrogenases/reductases (SDR) family.</text>
</comment>
<accession>A0A8H3ELK4</accession>
<keyword evidence="4" id="KW-0521">NADP</keyword>
<proteinExistence type="inferred from homology"/>
<protein>
    <recommendedName>
        <fullName evidence="10">Short-chain dehydrogenase/reductase 3</fullName>
    </recommendedName>
    <alternativeName>
        <fullName evidence="11">Retinal short-chain dehydrogenase/reductase 1</fullName>
    </alternativeName>
</protein>
<evidence type="ECO:0000256" key="9">
    <source>
        <dbReference type="ARBA" id="ARBA00059620"/>
    </source>
</evidence>
<dbReference type="InterPro" id="IPR002347">
    <property type="entry name" value="SDR_fam"/>
</dbReference>
<evidence type="ECO:0000256" key="6">
    <source>
        <dbReference type="ARBA" id="ARBA00023002"/>
    </source>
</evidence>
<gene>
    <name evidence="13" type="ORF">GOMPHAMPRED_006076</name>
</gene>
<dbReference type="PRINTS" id="PR00080">
    <property type="entry name" value="SDRFAMILY"/>
</dbReference>
<dbReference type="PRINTS" id="PR00081">
    <property type="entry name" value="GDHRDH"/>
</dbReference>
<dbReference type="EMBL" id="CAJPDQ010000004">
    <property type="protein sequence ID" value="CAF9908127.1"/>
    <property type="molecule type" value="Genomic_DNA"/>
</dbReference>
<evidence type="ECO:0000256" key="3">
    <source>
        <dbReference type="ARBA" id="ARBA00022692"/>
    </source>
</evidence>
<evidence type="ECO:0000313" key="14">
    <source>
        <dbReference type="Proteomes" id="UP000664169"/>
    </source>
</evidence>
<dbReference type="InterPro" id="IPR036291">
    <property type="entry name" value="NAD(P)-bd_dom_sf"/>
</dbReference>
<evidence type="ECO:0000256" key="2">
    <source>
        <dbReference type="ARBA" id="ARBA00006484"/>
    </source>
</evidence>
<name>A0A8H3ELK4_9LECA</name>
<keyword evidence="5" id="KW-1133">Transmembrane helix</keyword>
<dbReference type="PANTHER" id="PTHR24322">
    <property type="entry name" value="PKSB"/>
    <property type="match status" value="1"/>
</dbReference>
<dbReference type="AlphaFoldDB" id="A0A8H3ELK4"/>
<dbReference type="Gene3D" id="3.40.50.720">
    <property type="entry name" value="NAD(P)-binding Rossmann-like Domain"/>
    <property type="match status" value="1"/>
</dbReference>
<comment type="function">
    <text evidence="9">Catalyzes the reduction of all-trans-retinal to all-trans-retinol in the presence of NADPH.</text>
</comment>
<evidence type="ECO:0000256" key="1">
    <source>
        <dbReference type="ARBA" id="ARBA00004141"/>
    </source>
</evidence>
<dbReference type="Proteomes" id="UP000664169">
    <property type="component" value="Unassembled WGS sequence"/>
</dbReference>